<accession>A0ABM9P660</accession>
<name>A0ABM9P660_9FLAO</name>
<gene>
    <name evidence="2" type="ORF">T190607A01A_70081</name>
</gene>
<keyword evidence="1" id="KW-0472">Membrane</keyword>
<proteinExistence type="predicted"/>
<evidence type="ECO:0000313" key="2">
    <source>
        <dbReference type="EMBL" id="CAL2094676.1"/>
    </source>
</evidence>
<feature type="transmembrane region" description="Helical" evidence="1">
    <location>
        <begin position="12"/>
        <end position="30"/>
    </location>
</feature>
<keyword evidence="1" id="KW-0812">Transmembrane</keyword>
<reference evidence="2 3" key="1">
    <citation type="submission" date="2024-05" db="EMBL/GenBank/DDBJ databases">
        <authorList>
            <person name="Duchaud E."/>
        </authorList>
    </citation>
    <scope>NUCLEOTIDE SEQUENCE [LARGE SCALE GENOMIC DNA]</scope>
    <source>
        <strain evidence="2">Ena-SAMPLE-TAB-13-05-2024-13:56:06:370-140302</strain>
    </source>
</reference>
<dbReference type="EMBL" id="CAXIXY010000009">
    <property type="protein sequence ID" value="CAL2094676.1"/>
    <property type="molecule type" value="Genomic_DNA"/>
</dbReference>
<protein>
    <submittedName>
        <fullName evidence="2">Uncharacterized protein</fullName>
    </submittedName>
</protein>
<dbReference type="Proteomes" id="UP001497416">
    <property type="component" value="Unassembled WGS sequence"/>
</dbReference>
<evidence type="ECO:0000313" key="3">
    <source>
        <dbReference type="Proteomes" id="UP001497416"/>
    </source>
</evidence>
<sequence length="163" mass="18558">MGTIWNHILNNFWSILGVLVSGIGLLFAFLQLKKIATKTTAIDETYKKTISELESNETLTNISASLQKIENIKHKIQDNKFNELKNDLAYVAKILVTLQSSLSSKIKELNLDDYKQLCSDLEVEIISSEEVLDKSKMKDQYVAFSNLELILTKVQAELKYNKN</sequence>
<organism evidence="2 3">
    <name type="scientific">Tenacibaculum platacis</name>
    <dbReference type="NCBI Taxonomy" id="3137852"/>
    <lineage>
        <taxon>Bacteria</taxon>
        <taxon>Pseudomonadati</taxon>
        <taxon>Bacteroidota</taxon>
        <taxon>Flavobacteriia</taxon>
        <taxon>Flavobacteriales</taxon>
        <taxon>Flavobacteriaceae</taxon>
        <taxon>Tenacibaculum</taxon>
    </lineage>
</organism>
<keyword evidence="3" id="KW-1185">Reference proteome</keyword>
<dbReference type="RefSeq" id="WP_348714019.1">
    <property type="nucleotide sequence ID" value="NZ_CAXIXY010000009.1"/>
</dbReference>
<keyword evidence="1" id="KW-1133">Transmembrane helix</keyword>
<comment type="caution">
    <text evidence="2">The sequence shown here is derived from an EMBL/GenBank/DDBJ whole genome shotgun (WGS) entry which is preliminary data.</text>
</comment>
<evidence type="ECO:0000256" key="1">
    <source>
        <dbReference type="SAM" id="Phobius"/>
    </source>
</evidence>